<dbReference type="PANTHER" id="PTHR23382">
    <property type="entry name" value="MALATE DEHYDROGENASE"/>
    <property type="match status" value="1"/>
</dbReference>
<feature type="binding site" evidence="6 8">
    <location>
        <position position="98"/>
    </location>
    <ligand>
        <name>substrate</name>
    </ligand>
</feature>
<dbReference type="InterPro" id="IPR015955">
    <property type="entry name" value="Lactate_DH/Glyco_Ohase_4_C"/>
</dbReference>
<evidence type="ECO:0000256" key="2">
    <source>
        <dbReference type="ARBA" id="ARBA00012995"/>
    </source>
</evidence>
<keyword evidence="14" id="KW-1185">Reference proteome</keyword>
<evidence type="ECO:0000313" key="13">
    <source>
        <dbReference type="EMBL" id="RAL22893.1"/>
    </source>
</evidence>
<feature type="binding site" evidence="6 8">
    <location>
        <position position="162"/>
    </location>
    <ligand>
        <name>substrate</name>
    </ligand>
</feature>
<evidence type="ECO:0000256" key="1">
    <source>
        <dbReference type="ARBA" id="ARBA00009613"/>
    </source>
</evidence>
<dbReference type="FunFam" id="3.40.50.720:FF:000010">
    <property type="entry name" value="Malate dehydrogenase"/>
    <property type="match status" value="1"/>
</dbReference>
<evidence type="ECO:0000256" key="6">
    <source>
        <dbReference type="HAMAP-Rule" id="MF_01517"/>
    </source>
</evidence>
<feature type="binding site" evidence="6 8">
    <location>
        <position position="92"/>
    </location>
    <ligand>
        <name>substrate</name>
    </ligand>
</feature>
<reference evidence="13 14" key="1">
    <citation type="submission" date="2018-05" db="EMBL/GenBank/DDBJ databases">
        <title>Lujinxingia marina gen. nov. sp. nov., a new facultative anaerobic member of the class Deltaproteobacteria, and proposal of Lujinxingaceae fam. nov.</title>
        <authorList>
            <person name="Li C.-M."/>
        </authorList>
    </citation>
    <scope>NUCLEOTIDE SEQUENCE [LARGE SCALE GENOMIC DNA]</scope>
    <source>
        <strain evidence="13 14">B210</strain>
    </source>
</reference>
<accession>A0A328CAV4</accession>
<comment type="similarity">
    <text evidence="1 6">Belongs to the LDH/MDH superfamily. MDH type 2 family.</text>
</comment>
<dbReference type="Gene3D" id="3.90.110.10">
    <property type="entry name" value="Lactate dehydrogenase/glycoside hydrolase, family 4, C-terminal"/>
    <property type="match status" value="1"/>
</dbReference>
<dbReference type="InterPro" id="IPR001236">
    <property type="entry name" value="Lactate/malate_DH_N"/>
</dbReference>
<evidence type="ECO:0000256" key="7">
    <source>
        <dbReference type="PIRSR" id="PIRSR000102-1"/>
    </source>
</evidence>
<dbReference type="Gene3D" id="3.40.50.720">
    <property type="entry name" value="NAD(P)-binding Rossmann-like Domain"/>
    <property type="match status" value="1"/>
</dbReference>
<dbReference type="SUPFAM" id="SSF51735">
    <property type="entry name" value="NAD(P)-binding Rossmann-fold domains"/>
    <property type="match status" value="1"/>
</dbReference>
<dbReference type="Pfam" id="PF00056">
    <property type="entry name" value="Ldh_1_N"/>
    <property type="match status" value="1"/>
</dbReference>
<comment type="caution">
    <text evidence="6">Lacks conserved residue(s) required for the propagation of feature annotation.</text>
</comment>
<dbReference type="InterPro" id="IPR001557">
    <property type="entry name" value="L-lactate/malate_DH"/>
</dbReference>
<dbReference type="Pfam" id="PF02866">
    <property type="entry name" value="Ldh_1_C"/>
    <property type="match status" value="1"/>
</dbReference>
<dbReference type="SUPFAM" id="SSF56327">
    <property type="entry name" value="LDH C-terminal domain-like"/>
    <property type="match status" value="1"/>
</dbReference>
<evidence type="ECO:0000259" key="12">
    <source>
        <dbReference type="Pfam" id="PF02866"/>
    </source>
</evidence>
<dbReference type="AlphaFoldDB" id="A0A328CAV4"/>
<dbReference type="HAMAP" id="MF_01517">
    <property type="entry name" value="Malate_dehydrog_2"/>
    <property type="match status" value="1"/>
</dbReference>
<feature type="domain" description="Lactate/malate dehydrogenase C-terminal" evidence="12">
    <location>
        <begin position="156"/>
        <end position="319"/>
    </location>
</feature>
<dbReference type="EMBL" id="QHKO01000003">
    <property type="protein sequence ID" value="RAL22893.1"/>
    <property type="molecule type" value="Genomic_DNA"/>
</dbReference>
<dbReference type="GO" id="GO:0030060">
    <property type="term" value="F:L-malate dehydrogenase (NAD+) activity"/>
    <property type="evidence" value="ECO:0007669"/>
    <property type="project" value="UniProtKB-UniRule"/>
</dbReference>
<feature type="domain" description="Lactate/malate dehydrogenase N-terminal" evidence="11">
    <location>
        <begin position="5"/>
        <end position="149"/>
    </location>
</feature>
<dbReference type="InterPro" id="IPR036291">
    <property type="entry name" value="NAD(P)-bd_dom_sf"/>
</dbReference>
<keyword evidence="6 10" id="KW-0816">Tricarboxylic acid cycle</keyword>
<feature type="active site" description="Proton acceptor" evidence="6 7">
    <location>
        <position position="187"/>
    </location>
</feature>
<feature type="binding site" evidence="6 8">
    <location>
        <position position="131"/>
    </location>
    <ligand>
        <name>substrate</name>
    </ligand>
</feature>
<dbReference type="InterPro" id="IPR001252">
    <property type="entry name" value="Malate_DH_AS"/>
</dbReference>
<feature type="binding site" evidence="6">
    <location>
        <position position="112"/>
    </location>
    <ligand>
        <name>NAD(+)</name>
        <dbReference type="ChEBI" id="CHEBI:57540"/>
    </ligand>
</feature>
<evidence type="ECO:0000256" key="9">
    <source>
        <dbReference type="PIRSR" id="PIRSR000102-3"/>
    </source>
</evidence>
<evidence type="ECO:0000256" key="5">
    <source>
        <dbReference type="ARBA" id="ARBA00048313"/>
    </source>
</evidence>
<feature type="binding site" evidence="6 9">
    <location>
        <position position="105"/>
    </location>
    <ligand>
        <name>NAD(+)</name>
        <dbReference type="ChEBI" id="CHEBI:57540"/>
    </ligand>
</feature>
<keyword evidence="3 6" id="KW-0560">Oxidoreductase</keyword>
<evidence type="ECO:0000256" key="8">
    <source>
        <dbReference type="PIRSR" id="PIRSR000102-2"/>
    </source>
</evidence>
<dbReference type="CDD" id="cd01338">
    <property type="entry name" value="MDH_chloroplast-like"/>
    <property type="match status" value="1"/>
</dbReference>
<dbReference type="NCBIfam" id="NF003916">
    <property type="entry name" value="PRK05442.1"/>
    <property type="match status" value="1"/>
</dbReference>
<dbReference type="PROSITE" id="PS00068">
    <property type="entry name" value="MDH"/>
    <property type="match status" value="1"/>
</dbReference>
<dbReference type="EC" id="1.1.1.37" evidence="2 6"/>
<dbReference type="RefSeq" id="WP_111729421.1">
    <property type="nucleotide sequence ID" value="NZ_QHKO01000003.1"/>
</dbReference>
<dbReference type="FunFam" id="3.90.110.10:FF:000002">
    <property type="entry name" value="Malate dehydrogenase"/>
    <property type="match status" value="1"/>
</dbReference>
<proteinExistence type="inferred from homology"/>
<dbReference type="InterPro" id="IPR010945">
    <property type="entry name" value="Malate_DH_type2"/>
</dbReference>
<dbReference type="Proteomes" id="UP000249169">
    <property type="component" value="Unassembled WGS sequence"/>
</dbReference>
<dbReference type="NCBIfam" id="TIGR01759">
    <property type="entry name" value="MalateDH-SF1"/>
    <property type="match status" value="1"/>
</dbReference>
<evidence type="ECO:0000256" key="10">
    <source>
        <dbReference type="RuleBase" id="RU000422"/>
    </source>
</evidence>
<evidence type="ECO:0000256" key="3">
    <source>
        <dbReference type="ARBA" id="ARBA00023002"/>
    </source>
</evidence>
<organism evidence="13 14">
    <name type="scientific">Lujinxingia litoralis</name>
    <dbReference type="NCBI Taxonomy" id="2211119"/>
    <lineage>
        <taxon>Bacteria</taxon>
        <taxon>Deltaproteobacteria</taxon>
        <taxon>Bradymonadales</taxon>
        <taxon>Lujinxingiaceae</taxon>
        <taxon>Lujinxingia</taxon>
    </lineage>
</organism>
<comment type="caution">
    <text evidence="13">The sequence shown here is derived from an EMBL/GenBank/DDBJ whole genome shotgun (WGS) entry which is preliminary data.</text>
</comment>
<gene>
    <name evidence="6" type="primary">mdh</name>
    <name evidence="13" type="ORF">DL240_08345</name>
</gene>
<feature type="binding site" evidence="9">
    <location>
        <begin position="129"/>
        <end position="131"/>
    </location>
    <ligand>
        <name>NAD(+)</name>
        <dbReference type="ChEBI" id="CHEBI:57540"/>
    </ligand>
</feature>
<comment type="catalytic activity">
    <reaction evidence="5 6 10">
        <text>(S)-malate + NAD(+) = oxaloacetate + NADH + H(+)</text>
        <dbReference type="Rhea" id="RHEA:21432"/>
        <dbReference type="ChEBI" id="CHEBI:15378"/>
        <dbReference type="ChEBI" id="CHEBI:15589"/>
        <dbReference type="ChEBI" id="CHEBI:16452"/>
        <dbReference type="ChEBI" id="CHEBI:57540"/>
        <dbReference type="ChEBI" id="CHEBI:57945"/>
        <dbReference type="EC" id="1.1.1.37"/>
    </reaction>
</comment>
<comment type="function">
    <text evidence="6">Catalyzes the reversible oxidation of malate to oxaloacetate.</text>
</comment>
<dbReference type="InterPro" id="IPR022383">
    <property type="entry name" value="Lactate/malate_DH_C"/>
</dbReference>
<dbReference type="GO" id="GO:0006108">
    <property type="term" value="P:malate metabolic process"/>
    <property type="evidence" value="ECO:0007669"/>
    <property type="project" value="InterPro"/>
</dbReference>
<evidence type="ECO:0000259" key="11">
    <source>
        <dbReference type="Pfam" id="PF00056"/>
    </source>
</evidence>
<evidence type="ECO:0000256" key="4">
    <source>
        <dbReference type="ARBA" id="ARBA00023027"/>
    </source>
</evidence>
<keyword evidence="4 6" id="KW-0520">NAD</keyword>
<dbReference type="GO" id="GO:0006099">
    <property type="term" value="P:tricarboxylic acid cycle"/>
    <property type="evidence" value="ECO:0007669"/>
    <property type="project" value="UniProtKB-UniRule"/>
</dbReference>
<dbReference type="PIRSF" id="PIRSF000102">
    <property type="entry name" value="Lac_mal_DH"/>
    <property type="match status" value="1"/>
</dbReference>
<protein>
    <recommendedName>
        <fullName evidence="2 6">Malate dehydrogenase</fullName>
        <ecNumber evidence="2 6">1.1.1.37</ecNumber>
    </recommendedName>
</protein>
<evidence type="ECO:0000313" key="14">
    <source>
        <dbReference type="Proteomes" id="UP000249169"/>
    </source>
</evidence>
<dbReference type="OrthoDB" id="9802969at2"/>
<name>A0A328CAV4_9DELT</name>
<sequence length="328" mass="35247">MTKPVRVAVTGAAGSIDYSLLFRIASGDLLGKDTPVILQLIEITPALQALEGVAMEINDCAFPLLQDMVLTDDLKTGFDGANIALLVGGMPRKQGMERADLIKANGPIFTGQGKAINDNAADDVRVAVVANPCNTNALIAMHSAPDVPNERFTAMTRLDENRAKSQLAAKAGVPVSAVKNMGIWGNHSNTMYPDFFNATIQGKPVTEVIDDHEWLKGDFISTVQQRGAAIIKARGSSSAASAANALIDHVRDWFTVTPEGEYHAMAVPSDGSYGIEEGLIYSFPVRCDGKGGYEIVQGIELNDFSREKMKVTEKQLLEERAVVADLLK</sequence>